<evidence type="ECO:0000313" key="2">
    <source>
        <dbReference type="Proteomes" id="UP001150942"/>
    </source>
</evidence>
<reference evidence="1" key="2">
    <citation type="journal article" date="2023" name="IMA Fungus">
        <title>Comparative genomic study of the Penicillium genus elucidates a diverse pangenome and 15 lateral gene transfer events.</title>
        <authorList>
            <person name="Petersen C."/>
            <person name="Sorensen T."/>
            <person name="Nielsen M.R."/>
            <person name="Sondergaard T.E."/>
            <person name="Sorensen J.L."/>
            <person name="Fitzpatrick D.A."/>
            <person name="Frisvad J.C."/>
            <person name="Nielsen K.L."/>
        </authorList>
    </citation>
    <scope>NUCLEOTIDE SEQUENCE</scope>
    <source>
        <strain evidence="1">IBT 20477</strain>
    </source>
</reference>
<keyword evidence="2" id="KW-1185">Reference proteome</keyword>
<dbReference type="SUPFAM" id="SSF49785">
    <property type="entry name" value="Galactose-binding domain-like"/>
    <property type="match status" value="1"/>
</dbReference>
<dbReference type="PANTHER" id="PTHR36848">
    <property type="entry name" value="DNA-BINDING PROTEIN (PUTATIVE SECRETED PROTEIN)-RELATED"/>
    <property type="match status" value="1"/>
</dbReference>
<dbReference type="InterPro" id="IPR008979">
    <property type="entry name" value="Galactose-bd-like_sf"/>
</dbReference>
<dbReference type="InterPro" id="IPR053161">
    <property type="entry name" value="Ulvan_degrading_GH"/>
</dbReference>
<sequence>MRCRIPDASVSIQSVRRDVSDLAAVGAGGLELVPFYYYGNPRNSPTPTNWTKFGFGMKPFQNVFDQTLQAAVDHELLMDFSLGASQGQGSPQLGVESVKAGASFSAPVPGPQELTGSLRSGDGFMHGLTDPDQGELNGVIAAKVLSEHGSNETTAQSRLVYLDEESIVDLTHTVQNETLSWDAPPGSGVWRLFTFWEGHTNQLSCSNGGNGTTPIAQGSYVVDHFSKKGAEIHTKFFEDHVLNNESTRANLKSNGNYAWEDSMELLVVVPWTRGFLERFQYTHGYSLVKYLPLLFNKGNSFTAGSSPYPEEYSYGNYTQSGVSIHNVRFRETLSECSRDYLGYHTAWAHSLGIRYSAQPSYNLPLSFLNEIPSVDAPEGESLGFNDIIDAYRTLSGPAQLAEKSDISSECGAEFKPAYSQTIPELLKSVKKSYAGGLTMMVLHGMGYSGAYANTSWPGYQPFGYQTTDSWNRIQPAWKHLPDIIGYMGRTQHVLKTGIPQVDLAIFDSRSKWEASVIYDSDNLQKRGFTYNFVGPDNLDLPAAHVRQGILAPDGPSYQALIFPHATRINDKVLSKIKEYDESGLPIIFIGTPQYSLPLASSQDKNVSAFDDLIRHRKNIHHIESISQLPHILSKLRLEPRVSFAAPIESIYSVKRVDRGARMEYVWLFNDGNTSSTFVAEFHVDKSLKPFLLNAWNGDITPLGRYQLTNTGVRIPLTLNPDETTIIAFMYSELETAPWVTDVQGAVEEVKYTSGKQLVANLKGPSTIILNNGTSYKFKVTLPGNINLSRWDIEIEDWHGNPKNTASIETLIRSHKFQDQPLRPWKDLSKSQENVSGVGTYTTTFTVPNIPKIRAYLYVGPILNTMRVWVNGNILPNIPADDARTDISAFISRGKENKIKIEVTTTLYNRIRADVDCLLAIGFPLSAMAPTYAKAQRQNYGLLGPVGIDWVIGEILN</sequence>
<dbReference type="Proteomes" id="UP001150942">
    <property type="component" value="Unassembled WGS sequence"/>
</dbReference>
<accession>A0A9W9JHF5</accession>
<proteinExistence type="predicted"/>
<reference evidence="1" key="1">
    <citation type="submission" date="2022-11" db="EMBL/GenBank/DDBJ databases">
        <authorList>
            <person name="Petersen C."/>
        </authorList>
    </citation>
    <scope>NUCLEOTIDE SEQUENCE</scope>
    <source>
        <strain evidence="1">IBT 20477</strain>
    </source>
</reference>
<dbReference type="EMBL" id="JAPQKQ010000005">
    <property type="protein sequence ID" value="KAJ5196979.1"/>
    <property type="molecule type" value="Genomic_DNA"/>
</dbReference>
<dbReference type="AlphaFoldDB" id="A0A9W9JHF5"/>
<dbReference type="PANTHER" id="PTHR36848:SF2">
    <property type="entry name" value="SECRETED PROTEIN"/>
    <property type="match status" value="1"/>
</dbReference>
<comment type="caution">
    <text evidence="1">The sequence shown here is derived from an EMBL/GenBank/DDBJ whole genome shotgun (WGS) entry which is preliminary data.</text>
</comment>
<gene>
    <name evidence="1" type="ORF">N7449_007458</name>
</gene>
<organism evidence="1 2">
    <name type="scientific">Penicillium cf. viridicatum</name>
    <dbReference type="NCBI Taxonomy" id="2972119"/>
    <lineage>
        <taxon>Eukaryota</taxon>
        <taxon>Fungi</taxon>
        <taxon>Dikarya</taxon>
        <taxon>Ascomycota</taxon>
        <taxon>Pezizomycotina</taxon>
        <taxon>Eurotiomycetes</taxon>
        <taxon>Eurotiomycetidae</taxon>
        <taxon>Eurotiales</taxon>
        <taxon>Aspergillaceae</taxon>
        <taxon>Penicillium</taxon>
    </lineage>
</organism>
<name>A0A9W9JHF5_9EURO</name>
<dbReference type="Gene3D" id="2.60.120.260">
    <property type="entry name" value="Galactose-binding domain-like"/>
    <property type="match status" value="1"/>
</dbReference>
<protein>
    <submittedName>
        <fullName evidence="1">Uncharacterized protein</fullName>
    </submittedName>
</protein>
<evidence type="ECO:0000313" key="1">
    <source>
        <dbReference type="EMBL" id="KAJ5196979.1"/>
    </source>
</evidence>
<dbReference type="OrthoDB" id="2588159at2759"/>
<dbReference type="Pfam" id="PF17132">
    <property type="entry name" value="Glyco_hydro_106"/>
    <property type="match status" value="2"/>
</dbReference>